<evidence type="ECO:0000313" key="1">
    <source>
        <dbReference type="EMBL" id="MFD2864564.1"/>
    </source>
</evidence>
<reference evidence="2" key="1">
    <citation type="journal article" date="2019" name="Int. J. Syst. Evol. Microbiol.">
        <title>The Global Catalogue of Microorganisms (GCM) 10K type strain sequencing project: providing services to taxonomists for standard genome sequencing and annotation.</title>
        <authorList>
            <consortium name="The Broad Institute Genomics Platform"/>
            <consortium name="The Broad Institute Genome Sequencing Center for Infectious Disease"/>
            <person name="Wu L."/>
            <person name="Ma J."/>
        </authorList>
    </citation>
    <scope>NUCLEOTIDE SEQUENCE [LARGE SCALE GENOMIC DNA]</scope>
    <source>
        <strain evidence="2">KCTC 52232</strain>
    </source>
</reference>
<organism evidence="1 2">
    <name type="scientific">Mucilaginibacter antarcticus</name>
    <dbReference type="NCBI Taxonomy" id="1855725"/>
    <lineage>
        <taxon>Bacteria</taxon>
        <taxon>Pseudomonadati</taxon>
        <taxon>Bacteroidota</taxon>
        <taxon>Sphingobacteriia</taxon>
        <taxon>Sphingobacteriales</taxon>
        <taxon>Sphingobacteriaceae</taxon>
        <taxon>Mucilaginibacter</taxon>
    </lineage>
</organism>
<proteinExistence type="predicted"/>
<evidence type="ECO:0000313" key="2">
    <source>
        <dbReference type="Proteomes" id="UP001597601"/>
    </source>
</evidence>
<dbReference type="EMBL" id="JBHUON010000007">
    <property type="protein sequence ID" value="MFD2864564.1"/>
    <property type="molecule type" value="Genomic_DNA"/>
</dbReference>
<dbReference type="Proteomes" id="UP001597601">
    <property type="component" value="Unassembled WGS sequence"/>
</dbReference>
<protein>
    <submittedName>
        <fullName evidence="1">Uncharacterized protein</fullName>
    </submittedName>
</protein>
<name>A0ABW5XLH9_9SPHI</name>
<sequence length="126" mass="14213">MAGCNPQPVVNAIQVKYADNHAVTITGIDAAILNDIDRDSVKNWQSLLAIYRMPADTDMKDYQPIQPGKYLVKDGGLVFTPDTAFTAQQVYFARFYNYSGNKTLWQYIKGNTSKGQLHYTDLIFKP</sequence>
<gene>
    <name evidence="1" type="ORF">ACFSYC_07655</name>
</gene>
<accession>A0ABW5XLH9</accession>
<keyword evidence="2" id="KW-1185">Reference proteome</keyword>
<comment type="caution">
    <text evidence="1">The sequence shown here is derived from an EMBL/GenBank/DDBJ whole genome shotgun (WGS) entry which is preliminary data.</text>
</comment>